<accession>A0A0V0J310</accession>
<reference evidence="1" key="1">
    <citation type="submission" date="2016-01" db="EMBL/GenBank/DDBJ databases">
        <title>Reference transcriptome for the parasite Schistocephalus solidus: insights into the molecular evolution of parasitism.</title>
        <authorList>
            <person name="Hebert F.O."/>
            <person name="Grambauer S."/>
            <person name="Barber I."/>
            <person name="Landry C.R."/>
            <person name="Aubin-Horth N."/>
        </authorList>
    </citation>
    <scope>NUCLEOTIDE SEQUENCE</scope>
</reference>
<dbReference type="EMBL" id="GEEE01003121">
    <property type="protein sequence ID" value="JAP60104.1"/>
    <property type="molecule type" value="Transcribed_RNA"/>
</dbReference>
<dbReference type="AlphaFoldDB" id="A0A0V0J310"/>
<sequence length="169" mass="19170">MIAITCQHGEKQQPLRKREKQEFILGIFISWEPKSGIETHRETADLNIVLGTMAHCRISGSRTEQPSHSRALTSSVHEDGFVHGGRTTKRPSVKVGLEITKLSGLMNTQSHPTNGRTIKARRAGAWYIYFLIRYCKTRQRHCDVTNILCHSKSSSCQSSFKIRYSKQNA</sequence>
<proteinExistence type="predicted"/>
<organism evidence="1">
    <name type="scientific">Schistocephalus solidus</name>
    <name type="common">Tapeworm</name>
    <dbReference type="NCBI Taxonomy" id="70667"/>
    <lineage>
        <taxon>Eukaryota</taxon>
        <taxon>Metazoa</taxon>
        <taxon>Spiralia</taxon>
        <taxon>Lophotrochozoa</taxon>
        <taxon>Platyhelminthes</taxon>
        <taxon>Cestoda</taxon>
        <taxon>Eucestoda</taxon>
        <taxon>Diphyllobothriidea</taxon>
        <taxon>Diphyllobothriidae</taxon>
        <taxon>Schistocephalus</taxon>
    </lineage>
</organism>
<gene>
    <name evidence="1" type="ORF">TR152887</name>
</gene>
<name>A0A0V0J310_SCHSO</name>
<protein>
    <submittedName>
        <fullName evidence="1">Uncharacterized protein</fullName>
    </submittedName>
</protein>
<evidence type="ECO:0000313" key="1">
    <source>
        <dbReference type="EMBL" id="JAP60104.1"/>
    </source>
</evidence>